<reference evidence="2 3" key="1">
    <citation type="submission" date="2024-04" db="EMBL/GenBank/DDBJ databases">
        <title>Novel genus in family Flammeovirgaceae.</title>
        <authorList>
            <person name="Nguyen T.H."/>
            <person name="Vuong T.Q."/>
            <person name="Le H."/>
            <person name="Kim S.-G."/>
        </authorList>
    </citation>
    <scope>NUCLEOTIDE SEQUENCE [LARGE SCALE GENOMIC DNA]</scope>
    <source>
        <strain evidence="2 3">JCM 23209</strain>
    </source>
</reference>
<feature type="chain" id="PRO_5043376204" evidence="1">
    <location>
        <begin position="25"/>
        <end position="153"/>
    </location>
</feature>
<organism evidence="2 3">
    <name type="scientific">Rapidithrix thailandica</name>
    <dbReference type="NCBI Taxonomy" id="413964"/>
    <lineage>
        <taxon>Bacteria</taxon>
        <taxon>Pseudomonadati</taxon>
        <taxon>Bacteroidota</taxon>
        <taxon>Cytophagia</taxon>
        <taxon>Cytophagales</taxon>
        <taxon>Flammeovirgaceae</taxon>
        <taxon>Rapidithrix</taxon>
    </lineage>
</organism>
<keyword evidence="3" id="KW-1185">Reference proteome</keyword>
<evidence type="ECO:0000256" key="1">
    <source>
        <dbReference type="SAM" id="SignalP"/>
    </source>
</evidence>
<gene>
    <name evidence="2" type="ORF">AAG747_25905</name>
</gene>
<dbReference type="Proteomes" id="UP001403385">
    <property type="component" value="Unassembled WGS sequence"/>
</dbReference>
<dbReference type="RefSeq" id="WP_346824158.1">
    <property type="nucleotide sequence ID" value="NZ_JBDKWZ010000022.1"/>
</dbReference>
<comment type="caution">
    <text evidence="2">The sequence shown here is derived from an EMBL/GenBank/DDBJ whole genome shotgun (WGS) entry which is preliminary data.</text>
</comment>
<protein>
    <submittedName>
        <fullName evidence="2">Uncharacterized protein</fullName>
    </submittedName>
</protein>
<name>A0AAW9SD99_9BACT</name>
<proteinExistence type="predicted"/>
<accession>A0AAW9SD99</accession>
<dbReference type="EMBL" id="JBDKWZ010000022">
    <property type="protein sequence ID" value="MEN7551377.1"/>
    <property type="molecule type" value="Genomic_DNA"/>
</dbReference>
<feature type="signal peptide" evidence="1">
    <location>
        <begin position="1"/>
        <end position="24"/>
    </location>
</feature>
<keyword evidence="1" id="KW-0732">Signal</keyword>
<dbReference type="AlphaFoldDB" id="A0AAW9SD99"/>
<evidence type="ECO:0000313" key="3">
    <source>
        <dbReference type="Proteomes" id="UP001403385"/>
    </source>
</evidence>
<sequence>MNFKTILWSLTFAFFLSAPGMLLAQEDLSGLYTGKWHNLTKSENGTVEIKIYRTDAELGSYQGYVIFRLKEDVFYTGQISLNKNTRYFSGYYSPSAYAHSGKSHYFNAQLLMTGIFDAEKPGNYYLKGEAVGSGAFEQNLILWEVQEKKRLGQ</sequence>
<evidence type="ECO:0000313" key="2">
    <source>
        <dbReference type="EMBL" id="MEN7551377.1"/>
    </source>
</evidence>